<sequence length="251" mass="25779">MRTFGCLVRWSLALFALVRADTNSSCGDECISQLRTNLPRYGCDTSDTACLCRNTILMPELRACTIEICHEPQAWDDAFTYIDNLCASVGVETNVGYYPSSSSSSSSSLVSLSTSSRASGSSTSRPSWATPSVVNPGGPINTTLSSSLSSSSSSTSSTTSSSLSSWSSTNTDTYQTGDDAPTTISAPSMSETSSSETVTPLAIPTAPTGSSLRHSSSRTSSRTSSTAGGTIPTALAGIGWVAIVAGAAAVL</sequence>
<feature type="compositionally biased region" description="Low complexity" evidence="5">
    <location>
        <begin position="142"/>
        <end position="169"/>
    </location>
</feature>
<comment type="subcellular location">
    <subcellularLocation>
        <location evidence="1">Secreted</location>
    </subcellularLocation>
</comment>
<feature type="signal peptide" evidence="6">
    <location>
        <begin position="1"/>
        <end position="20"/>
    </location>
</feature>
<dbReference type="EMBL" id="SDIL01000050">
    <property type="protein sequence ID" value="RXK38246.1"/>
    <property type="molecule type" value="Genomic_DNA"/>
</dbReference>
<proteinExistence type="predicted"/>
<keyword evidence="2" id="KW-0964">Secreted</keyword>
<organism evidence="8 9">
    <name type="scientific">Tremella mesenterica</name>
    <name type="common">Jelly fungus</name>
    <dbReference type="NCBI Taxonomy" id="5217"/>
    <lineage>
        <taxon>Eukaryota</taxon>
        <taxon>Fungi</taxon>
        <taxon>Dikarya</taxon>
        <taxon>Basidiomycota</taxon>
        <taxon>Agaricomycotina</taxon>
        <taxon>Tremellomycetes</taxon>
        <taxon>Tremellales</taxon>
        <taxon>Tremellaceae</taxon>
        <taxon>Tremella</taxon>
    </lineage>
</organism>
<keyword evidence="4" id="KW-1015">Disulfide bond</keyword>
<dbReference type="Proteomes" id="UP000289152">
    <property type="component" value="Unassembled WGS sequence"/>
</dbReference>
<evidence type="ECO:0000259" key="7">
    <source>
        <dbReference type="PROSITE" id="PS52012"/>
    </source>
</evidence>
<evidence type="ECO:0000256" key="5">
    <source>
        <dbReference type="SAM" id="MobiDB-lite"/>
    </source>
</evidence>
<dbReference type="VEuPathDB" id="FungiDB:TREMEDRAFT_73506"/>
<evidence type="ECO:0000256" key="6">
    <source>
        <dbReference type="SAM" id="SignalP"/>
    </source>
</evidence>
<reference evidence="8 9" key="1">
    <citation type="submission" date="2016-06" db="EMBL/GenBank/DDBJ databases">
        <title>Evolution of pathogenesis and genome organization in the Tremellales.</title>
        <authorList>
            <person name="Cuomo C."/>
            <person name="Litvintseva A."/>
            <person name="Heitman J."/>
            <person name="Chen Y."/>
            <person name="Sun S."/>
            <person name="Springer D."/>
            <person name="Dromer F."/>
            <person name="Young S."/>
            <person name="Zeng Q."/>
            <person name="Chapman S."/>
            <person name="Gujja S."/>
            <person name="Saif S."/>
            <person name="Birren B."/>
        </authorList>
    </citation>
    <scope>NUCLEOTIDE SEQUENCE [LARGE SCALE GENOMIC DNA]</scope>
    <source>
        <strain evidence="8 9">ATCC 28783</strain>
    </source>
</reference>
<comment type="caution">
    <text evidence="8">The sequence shown here is derived from an EMBL/GenBank/DDBJ whole genome shotgun (WGS) entry which is preliminary data.</text>
</comment>
<feature type="compositionally biased region" description="Low complexity" evidence="5">
    <location>
        <begin position="183"/>
        <end position="199"/>
    </location>
</feature>
<dbReference type="AlphaFoldDB" id="A0A4Q1BKN2"/>
<feature type="chain" id="PRO_5020712097" description="CFEM domain-containing protein" evidence="6">
    <location>
        <begin position="21"/>
        <end position="251"/>
    </location>
</feature>
<gene>
    <name evidence="8" type="ORF">M231_04418</name>
</gene>
<dbReference type="GO" id="GO:0005576">
    <property type="term" value="C:extracellular region"/>
    <property type="evidence" value="ECO:0007669"/>
    <property type="project" value="UniProtKB-SubCell"/>
</dbReference>
<dbReference type="InParanoid" id="A0A4Q1BKN2"/>
<evidence type="ECO:0000256" key="4">
    <source>
        <dbReference type="ARBA" id="ARBA00023157"/>
    </source>
</evidence>
<feature type="compositionally biased region" description="Low complexity" evidence="5">
    <location>
        <begin position="208"/>
        <end position="229"/>
    </location>
</feature>
<evidence type="ECO:0000256" key="1">
    <source>
        <dbReference type="ARBA" id="ARBA00004613"/>
    </source>
</evidence>
<keyword evidence="3 6" id="KW-0732">Signal</keyword>
<evidence type="ECO:0000313" key="9">
    <source>
        <dbReference type="Proteomes" id="UP000289152"/>
    </source>
</evidence>
<evidence type="ECO:0000256" key="2">
    <source>
        <dbReference type="ARBA" id="ARBA00022525"/>
    </source>
</evidence>
<feature type="domain" description="CFEM" evidence="7">
    <location>
        <begin position="1"/>
        <end position="113"/>
    </location>
</feature>
<keyword evidence="9" id="KW-1185">Reference proteome</keyword>
<dbReference type="STRING" id="5217.A0A4Q1BKN2"/>
<dbReference type="PROSITE" id="PS52012">
    <property type="entry name" value="CFEM"/>
    <property type="match status" value="1"/>
</dbReference>
<accession>A0A4Q1BKN2</accession>
<dbReference type="Pfam" id="PF05730">
    <property type="entry name" value="CFEM"/>
    <property type="match status" value="1"/>
</dbReference>
<dbReference type="InterPro" id="IPR008427">
    <property type="entry name" value="Extracellular_membr_CFEM_dom"/>
</dbReference>
<feature type="region of interest" description="Disordered" evidence="5">
    <location>
        <begin position="114"/>
        <end position="229"/>
    </location>
</feature>
<protein>
    <recommendedName>
        <fullName evidence="7">CFEM domain-containing protein</fullName>
    </recommendedName>
</protein>
<feature type="compositionally biased region" description="Low complexity" evidence="5">
    <location>
        <begin position="114"/>
        <end position="127"/>
    </location>
</feature>
<evidence type="ECO:0000256" key="3">
    <source>
        <dbReference type="ARBA" id="ARBA00022729"/>
    </source>
</evidence>
<evidence type="ECO:0000313" key="8">
    <source>
        <dbReference type="EMBL" id="RXK38246.1"/>
    </source>
</evidence>
<name>A0A4Q1BKN2_TREME</name>